<proteinExistence type="predicted"/>
<name>A0A8S3QJ62_MYTED</name>
<dbReference type="OrthoDB" id="6116593at2759"/>
<dbReference type="InterPro" id="IPR036388">
    <property type="entry name" value="WH-like_DNA-bd_sf"/>
</dbReference>
<dbReference type="Pfam" id="PF16095">
    <property type="entry name" value="COR-A"/>
    <property type="match status" value="1"/>
</dbReference>
<keyword evidence="5" id="KW-1185">Reference proteome</keyword>
<dbReference type="Gene3D" id="1.10.10.10">
    <property type="entry name" value="Winged helix-like DNA-binding domain superfamily/Winged helix DNA-binding domain"/>
    <property type="match status" value="1"/>
</dbReference>
<accession>A0A8S3QJ62</accession>
<feature type="region of interest" description="Disordered" evidence="2">
    <location>
        <begin position="499"/>
        <end position="518"/>
    </location>
</feature>
<dbReference type="InterPro" id="IPR032171">
    <property type="entry name" value="COR-A"/>
</dbReference>
<reference evidence="4" key="1">
    <citation type="submission" date="2021-03" db="EMBL/GenBank/DDBJ databases">
        <authorList>
            <person name="Bekaert M."/>
        </authorList>
    </citation>
    <scope>NUCLEOTIDE SEQUENCE</scope>
</reference>
<gene>
    <name evidence="4" type="ORF">MEDL_8901</name>
</gene>
<dbReference type="AlphaFoldDB" id="A0A8S3QJ62"/>
<comment type="caution">
    <text evidence="4">The sequence shown here is derived from an EMBL/GenBank/DDBJ whole genome shotgun (WGS) entry which is preliminary data.</text>
</comment>
<protein>
    <recommendedName>
        <fullName evidence="3">COR domain-containing protein</fullName>
    </recommendedName>
</protein>
<dbReference type="Proteomes" id="UP000683360">
    <property type="component" value="Unassembled WGS sequence"/>
</dbReference>
<feature type="compositionally biased region" description="Polar residues" evidence="2">
    <location>
        <begin position="509"/>
        <end position="518"/>
    </location>
</feature>
<evidence type="ECO:0000259" key="3">
    <source>
        <dbReference type="Pfam" id="PF16095"/>
    </source>
</evidence>
<evidence type="ECO:0000313" key="5">
    <source>
        <dbReference type="Proteomes" id="UP000683360"/>
    </source>
</evidence>
<evidence type="ECO:0000256" key="2">
    <source>
        <dbReference type="SAM" id="MobiDB-lite"/>
    </source>
</evidence>
<organism evidence="4 5">
    <name type="scientific">Mytilus edulis</name>
    <name type="common">Blue mussel</name>
    <dbReference type="NCBI Taxonomy" id="6550"/>
    <lineage>
        <taxon>Eukaryota</taxon>
        <taxon>Metazoa</taxon>
        <taxon>Spiralia</taxon>
        <taxon>Lophotrochozoa</taxon>
        <taxon>Mollusca</taxon>
        <taxon>Bivalvia</taxon>
        <taxon>Autobranchia</taxon>
        <taxon>Pteriomorphia</taxon>
        <taxon>Mytilida</taxon>
        <taxon>Mytiloidea</taxon>
        <taxon>Mytilidae</taxon>
        <taxon>Mytilinae</taxon>
        <taxon>Mytilus</taxon>
    </lineage>
</organism>
<dbReference type="EMBL" id="CAJPWZ010000466">
    <property type="protein sequence ID" value="CAG2193801.1"/>
    <property type="molecule type" value="Genomic_DNA"/>
</dbReference>
<keyword evidence="1" id="KW-0677">Repeat</keyword>
<evidence type="ECO:0000256" key="1">
    <source>
        <dbReference type="ARBA" id="ARBA00022737"/>
    </source>
</evidence>
<evidence type="ECO:0000313" key="4">
    <source>
        <dbReference type="EMBL" id="CAG2193801.1"/>
    </source>
</evidence>
<feature type="domain" description="COR" evidence="3">
    <location>
        <begin position="132"/>
        <end position="287"/>
    </location>
</feature>
<sequence>MLNSSKATNDQEGIRAKALQIDHTNVKFNIISKDANIAECGCCKPLCFQSFERSNQNFVTIFLELRGGFRVEEAYKENLLKYTNELADDERGHLRCEYFISNKDDECIVFQQIRQNILNLARGMRTWNIKYPLKFIQLEQRLQKKKEELPIISYQEIKDISTDIPEPLSEEELILFLEFHHELRALVYFKDLSEYIILDTQWLSDAFRCIVTAQKFRINIRNQNEWNDFFQLGKLNNAVLEDIFKNETTIVFEHKDFILKVMEKFDIIIHPNKSEDVDENPCYYVPCMIKEECQCDIYEMFKVPEDTRHRSTWLCFKFRFLPPHLKNHLIASLSRRYTIAQVGISNQKKMQIAIFRNIVVFELQKTKLRKLLVTTCPNAIQIQVLEFGKGIERGLLKDIADFVEMELEKIIHTRFNMSNVKFEKKWECGLTKPEFVTGINDFDGEQMTEYYCETCKITHKFMDEWSGLQTKSLCVSEQYVLKEMYLQLSGLLPHCSKDAKHSNPHLETPSKSQDFPQR</sequence>